<protein>
    <submittedName>
        <fullName evidence="1">Uncharacterized protein</fullName>
    </submittedName>
</protein>
<evidence type="ECO:0000313" key="1">
    <source>
        <dbReference type="EMBL" id="THU54419.1"/>
    </source>
</evidence>
<sequence length="91" mass="10382">MAQAPCHKFFIPANSICVFTKRIGRYSTLLLRDDTHIRLLNHQKPLGYRDHGTNSRKITVIDANTFFREFGSSKKSSEEAVLSSLEKGNRN</sequence>
<dbReference type="EMBL" id="PYDT01000008">
    <property type="protein sequence ID" value="THU54419.1"/>
    <property type="molecule type" value="Genomic_DNA"/>
</dbReference>
<keyword evidence="2" id="KW-1185">Reference proteome</keyword>
<comment type="caution">
    <text evidence="1">The sequence shown here is derived from an EMBL/GenBank/DDBJ whole genome shotgun (WGS) entry which is preliminary data.</text>
</comment>
<reference evidence="1 2" key="1">
    <citation type="journal article" date="2019" name="Nat. Plants">
        <title>Genome sequencing of Musa balbisiana reveals subgenome evolution and function divergence in polyploid bananas.</title>
        <authorList>
            <person name="Yao X."/>
        </authorList>
    </citation>
    <scope>NUCLEOTIDE SEQUENCE [LARGE SCALE GENOMIC DNA]</scope>
    <source>
        <strain evidence="2">cv. DH-PKW</strain>
        <tissue evidence="1">Leaves</tissue>
    </source>
</reference>
<name>A0A4S8J0H6_MUSBA</name>
<accession>A0A4S8J0H6</accession>
<proteinExistence type="predicted"/>
<gene>
    <name evidence="1" type="ORF">C4D60_Mb10t24870</name>
</gene>
<evidence type="ECO:0000313" key="2">
    <source>
        <dbReference type="Proteomes" id="UP000317650"/>
    </source>
</evidence>
<organism evidence="1 2">
    <name type="scientific">Musa balbisiana</name>
    <name type="common">Banana</name>
    <dbReference type="NCBI Taxonomy" id="52838"/>
    <lineage>
        <taxon>Eukaryota</taxon>
        <taxon>Viridiplantae</taxon>
        <taxon>Streptophyta</taxon>
        <taxon>Embryophyta</taxon>
        <taxon>Tracheophyta</taxon>
        <taxon>Spermatophyta</taxon>
        <taxon>Magnoliopsida</taxon>
        <taxon>Liliopsida</taxon>
        <taxon>Zingiberales</taxon>
        <taxon>Musaceae</taxon>
        <taxon>Musa</taxon>
    </lineage>
</organism>
<dbReference type="Proteomes" id="UP000317650">
    <property type="component" value="Chromosome 10"/>
</dbReference>
<dbReference type="AlphaFoldDB" id="A0A4S8J0H6"/>